<feature type="non-terminal residue" evidence="1">
    <location>
        <position position="83"/>
    </location>
</feature>
<protein>
    <submittedName>
        <fullName evidence="1">23056_t:CDS:1</fullName>
    </submittedName>
</protein>
<dbReference type="EMBL" id="CAJVPY010004921">
    <property type="protein sequence ID" value="CAG8631280.1"/>
    <property type="molecule type" value="Genomic_DNA"/>
</dbReference>
<dbReference type="OrthoDB" id="2416509at2759"/>
<evidence type="ECO:0000313" key="2">
    <source>
        <dbReference type="Proteomes" id="UP000789405"/>
    </source>
</evidence>
<organism evidence="1 2">
    <name type="scientific">Dentiscutata erythropus</name>
    <dbReference type="NCBI Taxonomy" id="1348616"/>
    <lineage>
        <taxon>Eukaryota</taxon>
        <taxon>Fungi</taxon>
        <taxon>Fungi incertae sedis</taxon>
        <taxon>Mucoromycota</taxon>
        <taxon>Glomeromycotina</taxon>
        <taxon>Glomeromycetes</taxon>
        <taxon>Diversisporales</taxon>
        <taxon>Gigasporaceae</taxon>
        <taxon>Dentiscutata</taxon>
    </lineage>
</organism>
<sequence length="83" mass="9969">MALRISMQQLSNRLIEVTRKGLDILSIPQMKINPLTQEEHALRFDEFVNMLKKANAYQYYIKTYNIAKLATYKEYIYFSLDEW</sequence>
<reference evidence="1" key="1">
    <citation type="submission" date="2021-06" db="EMBL/GenBank/DDBJ databases">
        <authorList>
            <person name="Kallberg Y."/>
            <person name="Tangrot J."/>
            <person name="Rosling A."/>
        </authorList>
    </citation>
    <scope>NUCLEOTIDE SEQUENCE</scope>
    <source>
        <strain evidence="1">MA453B</strain>
    </source>
</reference>
<dbReference type="Proteomes" id="UP000789405">
    <property type="component" value="Unassembled WGS sequence"/>
</dbReference>
<evidence type="ECO:0000313" key="1">
    <source>
        <dbReference type="EMBL" id="CAG8631280.1"/>
    </source>
</evidence>
<comment type="caution">
    <text evidence="1">The sequence shown here is derived from an EMBL/GenBank/DDBJ whole genome shotgun (WGS) entry which is preliminary data.</text>
</comment>
<dbReference type="AlphaFoldDB" id="A0A9N9DDL2"/>
<accession>A0A9N9DDL2</accession>
<keyword evidence="2" id="KW-1185">Reference proteome</keyword>
<gene>
    <name evidence="1" type="ORF">DERYTH_LOCUS9159</name>
</gene>
<proteinExistence type="predicted"/>
<name>A0A9N9DDL2_9GLOM</name>